<evidence type="ECO:0000259" key="1">
    <source>
        <dbReference type="Pfam" id="PF18276"/>
    </source>
</evidence>
<proteinExistence type="predicted"/>
<dbReference type="RefSeq" id="WP_150718757.1">
    <property type="nucleotide sequence ID" value="NZ_CABVGY010000040.1"/>
</dbReference>
<dbReference type="EMBL" id="CABVGY010000040">
    <property type="protein sequence ID" value="VVN37988.1"/>
    <property type="molecule type" value="Genomic_DNA"/>
</dbReference>
<dbReference type="Pfam" id="PF20220">
    <property type="entry name" value="ABC_toxin_N"/>
    <property type="match status" value="1"/>
</dbReference>
<feature type="domain" description="ABC toxin N-terminal" evidence="3">
    <location>
        <begin position="9"/>
        <end position="140"/>
    </location>
</feature>
<evidence type="ECO:0000313" key="4">
    <source>
        <dbReference type="EMBL" id="VVN37988.1"/>
    </source>
</evidence>
<dbReference type="InterPro" id="IPR041079">
    <property type="entry name" value="Neuraminidase-like"/>
</dbReference>
<dbReference type="Proteomes" id="UP000326729">
    <property type="component" value="Unassembled WGS sequence"/>
</dbReference>
<feature type="domain" description="Tc toxin complex TcA C-terminal TcB-binding" evidence="1">
    <location>
        <begin position="1215"/>
        <end position="1517"/>
    </location>
</feature>
<evidence type="ECO:0000313" key="5">
    <source>
        <dbReference type="Proteomes" id="UP000326729"/>
    </source>
</evidence>
<dbReference type="InterPro" id="IPR040840">
    <property type="entry name" value="TcA_TcB_BD"/>
</dbReference>
<organism evidence="4 5">
    <name type="scientific">Pseudomonas fluorescens</name>
    <dbReference type="NCBI Taxonomy" id="294"/>
    <lineage>
        <taxon>Bacteria</taxon>
        <taxon>Pseudomonadati</taxon>
        <taxon>Pseudomonadota</taxon>
        <taxon>Gammaproteobacteria</taxon>
        <taxon>Pseudomonadales</taxon>
        <taxon>Pseudomonadaceae</taxon>
        <taxon>Pseudomonas</taxon>
    </lineage>
</organism>
<protein>
    <submittedName>
        <fullName evidence="4">Uncharacterized protein</fullName>
    </submittedName>
</protein>
<dbReference type="Pfam" id="PF18413">
    <property type="entry name" value="Neuraminidase"/>
    <property type="match status" value="1"/>
</dbReference>
<name>A0A5E6X9G6_PSEFL</name>
<dbReference type="InterPro" id="IPR046839">
    <property type="entry name" value="ABC_toxin_N"/>
</dbReference>
<evidence type="ECO:0000259" key="3">
    <source>
        <dbReference type="Pfam" id="PF20220"/>
    </source>
</evidence>
<reference evidence="4 5" key="1">
    <citation type="submission" date="2019-09" db="EMBL/GenBank/DDBJ databases">
        <authorList>
            <person name="Chandra G."/>
            <person name="Truman W A."/>
        </authorList>
    </citation>
    <scope>NUCLEOTIDE SEQUENCE [LARGE SCALE GENOMIC DNA]</scope>
    <source>
        <strain evidence="4">PS659</strain>
    </source>
</reference>
<dbReference type="Pfam" id="PF18276">
    <property type="entry name" value="TcA_TcB_BD"/>
    <property type="match status" value="1"/>
</dbReference>
<dbReference type="OrthoDB" id="9781691at2"/>
<sequence>MNKSIIGALEESRCAALADYYLGQVAAKEDEGRPDAKKLKLTSLDDLYRYLLMDSQVGQELETARLAEAIAAAQQYIGAIYGGMEPGHTELFSKEELQAWHQRYCNISDWAGYQMLVDYPENYINPTLRLKKSESFQELENNLGQASLKDASVQIALNEHLKQFEEVCNLDLISAYINSTDGSGTEKGTSFKNADYYFIGRQRVQPFGYFWRKAHVELTTASEFLNPAAWTEWKPIDIPAEATVLAIRPVFFAGRLMVVQVEGIKSEDTTEKGKDGNEVVIEGTWQVEVKLSYLAVNGIWSTPSTLGKKHFAKASVESARLVVVTYAGPKQDVDDRLAVTFTTTQLPSDQAAAADDQEHGWIFASCNALFEPQPPNIASLKVLANGRFANQYGLQHKLWLSEAAVLSQTRVPPASVATVDDSRDGKLSKFLSLNINFSSRQSGVEGALETVNVLQVQGVCDLTRPAYELKEIAFVVQRQVQSSLTFFEISRVGTEGIKLTCFHQSSSGFDFSLRLDGPDGKLDVLATFKKGEFSSENGWVSVKKDIVLSHQQRETLWLKSAWDTRGGAGFTISIAGHYEPMASSDNKLSLEKIPESVTLGLKVKDGETVAPDNWEALSELKGWFQTPWIEYRWTGNPVGKTLSVVWGESADGSYGRDRYDIVIQQAPNASTVPLISKQPSGAQFLDVQPLNLATLKWIRLNSLFGPELVAKAAISIDELLSWNTQHTLEPQPTGVSPATAPIDFNSAHGTFYWDLFFHLPFLIAHRLCETREYHESQRWFQYIFNPHIREARPGDANSADRYWLCRPLLEKGDTSFEALGLVDPDAIAFSDRIHYRKTIFVGYVRCIIAHADSLYRRLTRDSLTAAKLQYVRALSLMGNAPTAKAMSHWKPKSANAILKPRALSGPSSLTTFARSLEVNVANLPARVVGTPDFEILALREFRPATNDQLLDIWKYVEECLWNMRHNLTIDGKPMSLALYAPPTNPLDLLRAQAGGSSGAARSAGGWLNIPHYRFRTMLATAQNAVQTLIGFGREVRQLMELRDRGQLEELQQSHVIALGGHAKTIQEETIKQLEASQAALKESQKMIQERATHYGELNANPLLLPEITGDALSLTGKLMGAAAVVPFTAGSLINASIKEQSLGGFVAIGAAALAGTQGGDRGEPVNAVGTAFSITGAATYATGEAFQRAAFYLRRGEEWSFAEAQAKSELKVIEQQLKAHDHTLKAARASLAQTLKANDQAQELYSFYKTRATNVELYRWLLSQMATLYFQAYDAVVGLCLSAEASWQYEMGDFDTRVIRPNVWMDNRHGLSAGESMQLDLMRLERDFLNRNERRLELTKTISLRDLFEKGQFTPVKTWDEVLEDLRGGKLDFELSQKLFDSDYPGHYCRQIISVALSLPVVLGPYQDVRATLMQTGSTTVVKANVSSLDYLYGDGNQMPPFDILLNLRSHQQVGISSGLDDAGLHQLMFGDERYLPFEGTGAVSRWQLHFPRSGSAQQLDLINSLTDIIVHVRYLAKAGGTAYTEAVLDKLGD</sequence>
<evidence type="ECO:0000259" key="2">
    <source>
        <dbReference type="Pfam" id="PF18413"/>
    </source>
</evidence>
<feature type="domain" description="Neuraminidase-like" evidence="2">
    <location>
        <begin position="170"/>
        <end position="309"/>
    </location>
</feature>
<accession>A0A5E6X9G6</accession>
<gene>
    <name evidence="4" type="ORF">PS659_05267</name>
</gene>